<reference evidence="3" key="1">
    <citation type="submission" date="2024-07" db="EMBL/GenBank/DDBJ databases">
        <title>Two chromosome-level genome assemblies of Korean endemic species Abeliophyllum distichum and Forsythia ovata (Oleaceae).</title>
        <authorList>
            <person name="Jang H."/>
        </authorList>
    </citation>
    <scope>NUCLEOTIDE SEQUENCE [LARGE SCALE GENOMIC DNA]</scope>
</reference>
<name>A0ABD1VZ06_9LAMI</name>
<accession>A0ABD1VZ06</accession>
<evidence type="ECO:0000256" key="1">
    <source>
        <dbReference type="SAM" id="MobiDB-lite"/>
    </source>
</evidence>
<comment type="caution">
    <text evidence="2">The sequence shown here is derived from an EMBL/GenBank/DDBJ whole genome shotgun (WGS) entry which is preliminary data.</text>
</comment>
<organism evidence="2 3">
    <name type="scientific">Abeliophyllum distichum</name>
    <dbReference type="NCBI Taxonomy" id="126358"/>
    <lineage>
        <taxon>Eukaryota</taxon>
        <taxon>Viridiplantae</taxon>
        <taxon>Streptophyta</taxon>
        <taxon>Embryophyta</taxon>
        <taxon>Tracheophyta</taxon>
        <taxon>Spermatophyta</taxon>
        <taxon>Magnoliopsida</taxon>
        <taxon>eudicotyledons</taxon>
        <taxon>Gunneridae</taxon>
        <taxon>Pentapetalae</taxon>
        <taxon>asterids</taxon>
        <taxon>lamiids</taxon>
        <taxon>Lamiales</taxon>
        <taxon>Oleaceae</taxon>
        <taxon>Forsythieae</taxon>
        <taxon>Abeliophyllum</taxon>
    </lineage>
</organism>
<evidence type="ECO:0000313" key="3">
    <source>
        <dbReference type="Proteomes" id="UP001604336"/>
    </source>
</evidence>
<gene>
    <name evidence="2" type="ORF">Adt_03612</name>
</gene>
<dbReference type="AlphaFoldDB" id="A0ABD1VZ06"/>
<dbReference type="Proteomes" id="UP001604336">
    <property type="component" value="Unassembled WGS sequence"/>
</dbReference>
<proteinExistence type="predicted"/>
<protein>
    <submittedName>
        <fullName evidence="2">Uncharacterized protein</fullName>
    </submittedName>
</protein>
<feature type="compositionally biased region" description="Polar residues" evidence="1">
    <location>
        <begin position="68"/>
        <end position="79"/>
    </location>
</feature>
<keyword evidence="3" id="KW-1185">Reference proteome</keyword>
<dbReference type="EMBL" id="JBFOLK010000001">
    <property type="protein sequence ID" value="KAL2542634.1"/>
    <property type="molecule type" value="Genomic_DNA"/>
</dbReference>
<evidence type="ECO:0000313" key="2">
    <source>
        <dbReference type="EMBL" id="KAL2542634.1"/>
    </source>
</evidence>
<feature type="region of interest" description="Disordered" evidence="1">
    <location>
        <begin position="67"/>
        <end position="100"/>
    </location>
</feature>
<sequence>MPPCYPSWTEVPEEQRAKLCSIIESYFDLQGDRLPDEYRAVCAAVNHLAADRYQDYKRKDKLVEVRKTQQTKVTSSGTSVDERAIAKGGSRRRASVDECPKEHPISSMERSIMTILGLLCMRLCCTE</sequence>